<dbReference type="SUPFAM" id="SSF53187">
    <property type="entry name" value="Zn-dependent exopeptidases"/>
    <property type="match status" value="1"/>
</dbReference>
<dbReference type="PANTHER" id="PTHR45962">
    <property type="entry name" value="N-FATTY-ACYL-AMINO ACID SYNTHASE/HYDROLASE PM20D1"/>
    <property type="match status" value="1"/>
</dbReference>
<dbReference type="PANTHER" id="PTHR45962:SF1">
    <property type="entry name" value="N-FATTY-ACYL-AMINO ACID SYNTHASE_HYDROLASE PM20D1"/>
    <property type="match status" value="1"/>
</dbReference>
<proteinExistence type="inferred from homology"/>
<evidence type="ECO:0000256" key="6">
    <source>
        <dbReference type="SAM" id="SignalP"/>
    </source>
</evidence>
<evidence type="ECO:0000259" key="7">
    <source>
        <dbReference type="Pfam" id="PF07687"/>
    </source>
</evidence>
<dbReference type="Gene3D" id="3.30.70.360">
    <property type="match status" value="1"/>
</dbReference>
<dbReference type="InterPro" id="IPR036264">
    <property type="entry name" value="Bact_exopeptidase_dim_dom"/>
</dbReference>
<evidence type="ECO:0000256" key="4">
    <source>
        <dbReference type="ARBA" id="ARBA00022801"/>
    </source>
</evidence>
<dbReference type="Pfam" id="PF07687">
    <property type="entry name" value="M20_dimer"/>
    <property type="match status" value="1"/>
</dbReference>
<keyword evidence="4" id="KW-0378">Hydrolase</keyword>
<dbReference type="SUPFAM" id="SSF55031">
    <property type="entry name" value="Bacterial exopeptidase dimerisation domain"/>
    <property type="match status" value="1"/>
</dbReference>
<evidence type="ECO:0000256" key="2">
    <source>
        <dbReference type="ARBA" id="ARBA00022670"/>
    </source>
</evidence>
<accession>A0A9X1QK60</accession>
<feature type="chain" id="PRO_5040779664" evidence="6">
    <location>
        <begin position="22"/>
        <end position="466"/>
    </location>
</feature>
<dbReference type="InterPro" id="IPR001261">
    <property type="entry name" value="ArgE/DapE_CS"/>
</dbReference>
<dbReference type="Gene3D" id="1.10.150.900">
    <property type="match status" value="1"/>
</dbReference>
<sequence length="466" mass="49902">MPQFLRFAVGAALAATTVSLAAQQNADQVQSRQIFAKVVEFRTSQGNAQVPAMANYLEAMLRDAGIASDNIAKLPKGETVGMLVRIPGTDRNAKPILFSAHMDVVDARPEDWKRDPYKLIEENGYFYGRGTLDNKAGVVALMSTILRLHKEGVKPRRTLVFAFVGDEETGLDEADGTTRQIAAHPWVKDAEYAINTDAGGGILAPDGKPIIYLVQGAEKTFATFQLTATNPGGHSSRPRADNAIYDLAKAVTRVGEYRFPVMSNELTRAYLGAVGKVTPGPAGEALRRFAANPADSAAADAIWGDPEFVGTTRTTCVATMLSAGHAENALPQKATATVNCRIFPGVTVDDVRQQLSNVVADPKIAVTVVGAPFASPVSELRPDIERAIAQSIHKPYPGVALSPYLESGGTDGMVYRTVGIPTWASSGVFIKPDEMFAHGLDERIPAKSFYDGIEHIYDLARTLGGA</sequence>
<dbReference type="NCBIfam" id="NF006596">
    <property type="entry name" value="PRK09133.1"/>
    <property type="match status" value="1"/>
</dbReference>
<dbReference type="InterPro" id="IPR011650">
    <property type="entry name" value="Peptidase_M20_dimer"/>
</dbReference>
<evidence type="ECO:0000313" key="8">
    <source>
        <dbReference type="EMBL" id="MCF2514595.1"/>
    </source>
</evidence>
<comment type="caution">
    <text evidence="8">The sequence shown here is derived from an EMBL/GenBank/DDBJ whole genome shotgun (WGS) entry which is preliminary data.</text>
</comment>
<reference evidence="8" key="1">
    <citation type="submission" date="2022-01" db="EMBL/GenBank/DDBJ databases">
        <authorList>
            <person name="Jo J.-H."/>
            <person name="Im W.-T."/>
        </authorList>
    </citation>
    <scope>NUCLEOTIDE SEQUENCE</scope>
    <source>
        <strain evidence="8">G124</strain>
    </source>
</reference>
<name>A0A9X1QK60_9SPHN</name>
<evidence type="ECO:0000256" key="5">
    <source>
        <dbReference type="ARBA" id="ARBA00022833"/>
    </source>
</evidence>
<keyword evidence="6" id="KW-0732">Signal</keyword>
<dbReference type="InterPro" id="IPR047177">
    <property type="entry name" value="Pept_M20A"/>
</dbReference>
<dbReference type="RefSeq" id="WP_235067051.1">
    <property type="nucleotide sequence ID" value="NZ_JAKFGM010000001.1"/>
</dbReference>
<comment type="similarity">
    <text evidence="1">Belongs to the peptidase M20A family.</text>
</comment>
<dbReference type="InterPro" id="IPR002933">
    <property type="entry name" value="Peptidase_M20"/>
</dbReference>
<protein>
    <submittedName>
        <fullName evidence="8">M20/M25/M40 family metallo-hydrolase</fullName>
    </submittedName>
</protein>
<organism evidence="8 9">
    <name type="scientific">Sphingomonas cremea</name>
    <dbReference type="NCBI Taxonomy" id="2904799"/>
    <lineage>
        <taxon>Bacteria</taxon>
        <taxon>Pseudomonadati</taxon>
        <taxon>Pseudomonadota</taxon>
        <taxon>Alphaproteobacteria</taxon>
        <taxon>Sphingomonadales</taxon>
        <taxon>Sphingomonadaceae</taxon>
        <taxon>Sphingomonas</taxon>
    </lineage>
</organism>
<dbReference type="GO" id="GO:0006508">
    <property type="term" value="P:proteolysis"/>
    <property type="evidence" value="ECO:0007669"/>
    <property type="project" value="UniProtKB-KW"/>
</dbReference>
<dbReference type="Pfam" id="PF01546">
    <property type="entry name" value="Peptidase_M20"/>
    <property type="match status" value="1"/>
</dbReference>
<keyword evidence="3" id="KW-0479">Metal-binding</keyword>
<keyword evidence="2" id="KW-0645">Protease</keyword>
<evidence type="ECO:0000313" key="9">
    <source>
        <dbReference type="Proteomes" id="UP001139410"/>
    </source>
</evidence>
<evidence type="ECO:0000256" key="1">
    <source>
        <dbReference type="ARBA" id="ARBA00006247"/>
    </source>
</evidence>
<dbReference type="Proteomes" id="UP001139410">
    <property type="component" value="Unassembled WGS sequence"/>
</dbReference>
<dbReference type="Gene3D" id="3.40.630.10">
    <property type="entry name" value="Zn peptidases"/>
    <property type="match status" value="1"/>
</dbReference>
<dbReference type="GO" id="GO:0008233">
    <property type="term" value="F:peptidase activity"/>
    <property type="evidence" value="ECO:0007669"/>
    <property type="project" value="UniProtKB-KW"/>
</dbReference>
<feature type="domain" description="Peptidase M20 dimerisation" evidence="7">
    <location>
        <begin position="217"/>
        <end position="362"/>
    </location>
</feature>
<gene>
    <name evidence="8" type="ORF">LVY65_05885</name>
</gene>
<dbReference type="AlphaFoldDB" id="A0A9X1QK60"/>
<dbReference type="PROSITE" id="PS00758">
    <property type="entry name" value="ARGE_DAPE_CPG2_1"/>
    <property type="match status" value="1"/>
</dbReference>
<keyword evidence="5" id="KW-0862">Zinc</keyword>
<dbReference type="EMBL" id="JAKFGM010000001">
    <property type="protein sequence ID" value="MCF2514595.1"/>
    <property type="molecule type" value="Genomic_DNA"/>
</dbReference>
<feature type="signal peptide" evidence="6">
    <location>
        <begin position="1"/>
        <end position="21"/>
    </location>
</feature>
<dbReference type="GO" id="GO:0046872">
    <property type="term" value="F:metal ion binding"/>
    <property type="evidence" value="ECO:0007669"/>
    <property type="project" value="UniProtKB-KW"/>
</dbReference>
<evidence type="ECO:0000256" key="3">
    <source>
        <dbReference type="ARBA" id="ARBA00022723"/>
    </source>
</evidence>
<keyword evidence="9" id="KW-1185">Reference proteome</keyword>